<keyword evidence="6" id="KW-1185">Reference proteome</keyword>
<protein>
    <submittedName>
        <fullName evidence="5">Cell envelope protein</fullName>
    </submittedName>
</protein>
<accession>A0ABQ6Z484</accession>
<feature type="chain" id="PRO_5047361528" evidence="2">
    <location>
        <begin position="20"/>
        <end position="495"/>
    </location>
</feature>
<feature type="region of interest" description="Disordered" evidence="1">
    <location>
        <begin position="472"/>
        <end position="495"/>
    </location>
</feature>
<dbReference type="Proteomes" id="UP000788419">
    <property type="component" value="Unassembled WGS sequence"/>
</dbReference>
<sequence length="495" mass="52997">MQTSRIVQHVLALALLAAAALGTGCDRSKDAVSQAATADAAQGVPAPGIAETRAIAEEGFIYGLPLVMNYAVMHEFAVDSGSAEFKAPFNQIRNLSSVATPDDTAVVTPNSDTPYSILWLDLRAEPMVISVPEVDPKRYYSVQLIDGNTYNFGYIGSRATGSGAGHYLVTGPDWKGDKPEGIQQVFTSTTPFVFANFRTQLFDPADIENVKKVQAGYNAQPLSAFLGQPAPAAAPKIEFLPATTAGVKDNFFDYLGAALELVPQTPEDQEIRARLASIGVGPGRKFDFKELSPEHKAEVGLGMKAGDEKVDAFVAQGIKNVNGWSIGSFFGDQAFYKGDWLLRAAAAKSGIYGNDAVEATYPLTRTTAAGEPIDTSQHNYTLTFPAGQLPPVNAFWSVTMYDGNSQLLIKNPINRYLVNSPMLDSMKKNPDGSLTLHIQKDSPGKELESNWLPAPDGPAYLVMRLYWPKDTPPSVLPAGTGSWKPPGVVAASSGS</sequence>
<organism evidence="5 6">
    <name type="scientific">Pseudoxanthomonas daejeonensis</name>
    <dbReference type="NCBI Taxonomy" id="266062"/>
    <lineage>
        <taxon>Bacteria</taxon>
        <taxon>Pseudomonadati</taxon>
        <taxon>Pseudomonadota</taxon>
        <taxon>Gammaproteobacteria</taxon>
        <taxon>Lysobacterales</taxon>
        <taxon>Lysobacteraceae</taxon>
        <taxon>Pseudoxanthomonas</taxon>
    </lineage>
</organism>
<evidence type="ECO:0000256" key="1">
    <source>
        <dbReference type="SAM" id="MobiDB-lite"/>
    </source>
</evidence>
<dbReference type="RefSeq" id="WP_162411531.1">
    <property type="nucleotide sequence ID" value="NZ_PDWN01000019.1"/>
</dbReference>
<keyword evidence="2" id="KW-0732">Signal</keyword>
<dbReference type="PANTHER" id="PTHR36509">
    <property type="entry name" value="BLL3101 PROTEIN"/>
    <property type="match status" value="1"/>
</dbReference>
<proteinExistence type="predicted"/>
<keyword evidence="5" id="KW-0261">Viral envelope protein</keyword>
<evidence type="ECO:0000259" key="4">
    <source>
        <dbReference type="Pfam" id="PF06863"/>
    </source>
</evidence>
<dbReference type="InterPro" id="IPR037050">
    <property type="entry name" value="DUF1254_sf"/>
</dbReference>
<feature type="domain" description="DUF1254" evidence="4">
    <location>
        <begin position="89"/>
        <end position="221"/>
    </location>
</feature>
<dbReference type="PANTHER" id="PTHR36509:SF2">
    <property type="entry name" value="BLL3101 PROTEIN"/>
    <property type="match status" value="1"/>
</dbReference>
<dbReference type="EMBL" id="PDWN01000019">
    <property type="protein sequence ID" value="KAF1691958.1"/>
    <property type="molecule type" value="Genomic_DNA"/>
</dbReference>
<evidence type="ECO:0000313" key="6">
    <source>
        <dbReference type="Proteomes" id="UP000788419"/>
    </source>
</evidence>
<keyword evidence="5" id="KW-0946">Virion</keyword>
<evidence type="ECO:0000313" key="5">
    <source>
        <dbReference type="EMBL" id="KAF1691958.1"/>
    </source>
</evidence>
<dbReference type="SUPFAM" id="SSF160935">
    <property type="entry name" value="VPA0735-like"/>
    <property type="match status" value="1"/>
</dbReference>
<dbReference type="InterPro" id="IPR010621">
    <property type="entry name" value="DUF1214"/>
</dbReference>
<dbReference type="Pfam" id="PF06863">
    <property type="entry name" value="DUF1254"/>
    <property type="match status" value="1"/>
</dbReference>
<dbReference type="PROSITE" id="PS51257">
    <property type="entry name" value="PROKAR_LIPOPROTEIN"/>
    <property type="match status" value="1"/>
</dbReference>
<dbReference type="InterPro" id="IPR010679">
    <property type="entry name" value="DUF1254"/>
</dbReference>
<dbReference type="Gene3D" id="2.60.40.1610">
    <property type="entry name" value="Domain of unknown function DUF1254"/>
    <property type="match status" value="1"/>
</dbReference>
<reference evidence="5 6" key="1">
    <citation type="submission" date="2017-10" db="EMBL/GenBank/DDBJ databases">
        <title>Whole genome sequencing of members of genus Pseudoxanthomonas.</title>
        <authorList>
            <person name="Kumar S."/>
            <person name="Bansal K."/>
            <person name="Kaur A."/>
            <person name="Patil P."/>
            <person name="Sharma S."/>
            <person name="Patil P.B."/>
        </authorList>
    </citation>
    <scope>NUCLEOTIDE SEQUENCE [LARGE SCALE GENOMIC DNA]</scope>
    <source>
        <strain evidence="5 6">DSM 17801</strain>
    </source>
</reference>
<feature type="signal peptide" evidence="2">
    <location>
        <begin position="1"/>
        <end position="19"/>
    </location>
</feature>
<evidence type="ECO:0000256" key="2">
    <source>
        <dbReference type="SAM" id="SignalP"/>
    </source>
</evidence>
<dbReference type="Gene3D" id="2.60.120.600">
    <property type="entry name" value="Domain of unknown function DUF1214, C-terminal domain"/>
    <property type="match status" value="1"/>
</dbReference>
<evidence type="ECO:0000259" key="3">
    <source>
        <dbReference type="Pfam" id="PF06742"/>
    </source>
</evidence>
<dbReference type="Pfam" id="PF06742">
    <property type="entry name" value="DUF1214"/>
    <property type="match status" value="1"/>
</dbReference>
<gene>
    <name evidence="5" type="ORF">CSC65_15630</name>
</gene>
<dbReference type="InterPro" id="IPR037049">
    <property type="entry name" value="DUF1214_C_sf"/>
</dbReference>
<name>A0ABQ6Z484_9GAMM</name>
<feature type="domain" description="DUF1214" evidence="3">
    <location>
        <begin position="358"/>
        <end position="469"/>
    </location>
</feature>
<comment type="caution">
    <text evidence="5">The sequence shown here is derived from an EMBL/GenBank/DDBJ whole genome shotgun (WGS) entry which is preliminary data.</text>
</comment>